<protein>
    <submittedName>
        <fullName evidence="2">Class I SAM-dependent methyltransferase</fullName>
        <ecNumber evidence="2">2.1.-.-</ecNumber>
    </submittedName>
</protein>
<dbReference type="EC" id="2.1.-.-" evidence="2"/>
<dbReference type="RefSeq" id="WP_350015713.1">
    <property type="nucleotide sequence ID" value="NZ_CP157948.1"/>
</dbReference>
<gene>
    <name evidence="2" type="ORF">ABNK63_11640</name>
</gene>
<proteinExistence type="predicted"/>
<keyword evidence="2" id="KW-0808">Transferase</keyword>
<dbReference type="EMBL" id="CP157948">
    <property type="protein sequence ID" value="XBS89048.1"/>
    <property type="molecule type" value="Genomic_DNA"/>
</dbReference>
<evidence type="ECO:0000313" key="2">
    <source>
        <dbReference type="EMBL" id="XBS89048.1"/>
    </source>
</evidence>
<dbReference type="AlphaFoldDB" id="A0AAU7QJV8"/>
<dbReference type="Pfam" id="PF13649">
    <property type="entry name" value="Methyltransf_25"/>
    <property type="match status" value="1"/>
</dbReference>
<dbReference type="InterPro" id="IPR029063">
    <property type="entry name" value="SAM-dependent_MTases_sf"/>
</dbReference>
<organism evidence="2">
    <name type="scientific">Rhodanobacter sp. IGA1.0</name>
    <dbReference type="NCBI Taxonomy" id="3158582"/>
    <lineage>
        <taxon>Bacteria</taxon>
        <taxon>Pseudomonadati</taxon>
        <taxon>Pseudomonadota</taxon>
        <taxon>Gammaproteobacteria</taxon>
        <taxon>Lysobacterales</taxon>
        <taxon>Rhodanobacteraceae</taxon>
        <taxon>Rhodanobacter</taxon>
    </lineage>
</organism>
<dbReference type="GO" id="GO:0008168">
    <property type="term" value="F:methyltransferase activity"/>
    <property type="evidence" value="ECO:0007669"/>
    <property type="project" value="UniProtKB-KW"/>
</dbReference>
<dbReference type="PANTHER" id="PTHR43464">
    <property type="entry name" value="METHYLTRANSFERASE"/>
    <property type="match status" value="1"/>
</dbReference>
<dbReference type="Gene3D" id="3.40.50.150">
    <property type="entry name" value="Vaccinia Virus protein VP39"/>
    <property type="match status" value="1"/>
</dbReference>
<sequence>MSSFNDPQAVARYTDGPLRQVPGLHALHQMTGLLLHEHVPSNGRVLVLGAGGGLELKALAEAYPHWRLLGVDPSAPMLDLAVQTLGPLAPRVELLEGCIDAAPAIEFDGAVCLLTMHFLSFAERLQALRELWRRLKPGAPLVMAHHSVPDAPDEKLRWLGRHVAFMTSNGVPVANPATTIEAMARRLPLLSPEAEVDLLEQAGFERHELFYAAFTFKGWVAYAGW</sequence>
<dbReference type="GO" id="GO:0032259">
    <property type="term" value="P:methylation"/>
    <property type="evidence" value="ECO:0007669"/>
    <property type="project" value="UniProtKB-KW"/>
</dbReference>
<dbReference type="SUPFAM" id="SSF53335">
    <property type="entry name" value="S-adenosyl-L-methionine-dependent methyltransferases"/>
    <property type="match status" value="1"/>
</dbReference>
<name>A0AAU7QJV8_9GAMM</name>
<dbReference type="InterPro" id="IPR041698">
    <property type="entry name" value="Methyltransf_25"/>
</dbReference>
<evidence type="ECO:0000259" key="1">
    <source>
        <dbReference type="Pfam" id="PF13649"/>
    </source>
</evidence>
<reference evidence="2" key="1">
    <citation type="submission" date="2024-06" db="EMBL/GenBank/DDBJ databases">
        <authorList>
            <person name="Sun Y."/>
        </authorList>
    </citation>
    <scope>NUCLEOTIDE SEQUENCE</scope>
    <source>
        <strain evidence="2">IGA1.0</strain>
    </source>
</reference>
<keyword evidence="2" id="KW-0489">Methyltransferase</keyword>
<accession>A0AAU7QJV8</accession>
<feature type="domain" description="Methyltransferase" evidence="1">
    <location>
        <begin position="45"/>
        <end position="138"/>
    </location>
</feature>
<dbReference type="PANTHER" id="PTHR43464:SF58">
    <property type="entry name" value="BLR7975 PROTEIN"/>
    <property type="match status" value="1"/>
</dbReference>
<dbReference type="CDD" id="cd02440">
    <property type="entry name" value="AdoMet_MTases"/>
    <property type="match status" value="1"/>
</dbReference>